<evidence type="ECO:0000313" key="6">
    <source>
        <dbReference type="EMBL" id="AQK67930.1"/>
    </source>
</evidence>
<dbReference type="SMART" id="SM00174">
    <property type="entry name" value="RHO"/>
    <property type="match status" value="1"/>
</dbReference>
<organism evidence="6">
    <name type="scientific">Zea mays</name>
    <name type="common">Maize</name>
    <dbReference type="NCBI Taxonomy" id="4577"/>
    <lineage>
        <taxon>Eukaryota</taxon>
        <taxon>Viridiplantae</taxon>
        <taxon>Streptophyta</taxon>
        <taxon>Embryophyta</taxon>
        <taxon>Tracheophyta</taxon>
        <taxon>Spermatophyta</taxon>
        <taxon>Magnoliopsida</taxon>
        <taxon>Liliopsida</taxon>
        <taxon>Poales</taxon>
        <taxon>Poaceae</taxon>
        <taxon>PACMAD clade</taxon>
        <taxon>Panicoideae</taxon>
        <taxon>Andropogonodae</taxon>
        <taxon>Andropogoneae</taxon>
        <taxon>Tripsacinae</taxon>
        <taxon>Zea</taxon>
    </lineage>
</organism>
<evidence type="ECO:0000256" key="5">
    <source>
        <dbReference type="ARBA" id="ARBA00023288"/>
    </source>
</evidence>
<reference evidence="6" key="1">
    <citation type="submission" date="2015-12" db="EMBL/GenBank/DDBJ databases">
        <title>Update maize B73 reference genome by single molecule sequencing technologies.</title>
        <authorList>
            <consortium name="Maize Genome Sequencing Project"/>
            <person name="Ware D."/>
        </authorList>
    </citation>
    <scope>NUCLEOTIDE SEQUENCE</scope>
    <source>
        <tissue evidence="6">Seedling</tissue>
    </source>
</reference>
<dbReference type="GO" id="GO:0007264">
    <property type="term" value="P:small GTPase-mediated signal transduction"/>
    <property type="evidence" value="ECO:0007669"/>
    <property type="project" value="InterPro"/>
</dbReference>
<dbReference type="EMBL" id="CM000781">
    <property type="protein sequence ID" value="AQK67930.1"/>
    <property type="molecule type" value="Genomic_DNA"/>
</dbReference>
<dbReference type="SMART" id="SM00175">
    <property type="entry name" value="RAB"/>
    <property type="match status" value="1"/>
</dbReference>
<dbReference type="SMART" id="SM00173">
    <property type="entry name" value="RAS"/>
    <property type="match status" value="1"/>
</dbReference>
<dbReference type="InterPro" id="IPR005225">
    <property type="entry name" value="Small_GTP-bd"/>
</dbReference>
<dbReference type="NCBIfam" id="TIGR00231">
    <property type="entry name" value="small_GTP"/>
    <property type="match status" value="1"/>
</dbReference>
<keyword evidence="3" id="KW-0547">Nucleotide-binding</keyword>
<protein>
    <submittedName>
        <fullName evidence="6">Rho-related protein from plants 9</fullName>
    </submittedName>
</protein>
<dbReference type="Gene3D" id="3.40.50.300">
    <property type="entry name" value="P-loop containing nucleotide triphosphate hydrolases"/>
    <property type="match status" value="1"/>
</dbReference>
<keyword evidence="4" id="KW-0342">GTP-binding</keyword>
<sequence length="193" mass="21660">MSASRFIKCVTVGDGAVGKTCMLISYTSNTFPTDYVPTVFDNFSANVVVDGNTVNLGLWDTAGQEDYNRLRPLSYRGADVFLLAFSLISKASYENVSKKWIPELKHYAPGVPIILVGTKLGKYDYVLFLEIQPSVLVSFTMLVFDRYNTIIRVLVRQGSHFTVMFMIPAHEFGVVVVLLYDGKNIHTIKAWIE</sequence>
<dbReference type="InterPro" id="IPR001806">
    <property type="entry name" value="Small_GTPase"/>
</dbReference>
<gene>
    <name evidence="6" type="ORF">ZEAMMB73_Zm00001d015036</name>
</gene>
<dbReference type="PROSITE" id="PS51420">
    <property type="entry name" value="RHO"/>
    <property type="match status" value="1"/>
</dbReference>
<proteinExistence type="inferred from homology"/>
<dbReference type="GO" id="GO:0005525">
    <property type="term" value="F:GTP binding"/>
    <property type="evidence" value="ECO:0007669"/>
    <property type="project" value="UniProtKB-KW"/>
</dbReference>
<name>A0A1D6GYV0_MAIZE</name>
<keyword evidence="5" id="KW-0449">Lipoprotein</keyword>
<evidence type="ECO:0000256" key="4">
    <source>
        <dbReference type="ARBA" id="ARBA00023134"/>
    </source>
</evidence>
<comment type="similarity">
    <text evidence="2">Belongs to the small GTPase superfamily. Rho family.</text>
</comment>
<dbReference type="PANTHER" id="PTHR24072">
    <property type="entry name" value="RHO FAMILY GTPASE"/>
    <property type="match status" value="1"/>
</dbReference>
<dbReference type="PROSITE" id="PS51419">
    <property type="entry name" value="RAB"/>
    <property type="match status" value="1"/>
</dbReference>
<dbReference type="SUPFAM" id="SSF52540">
    <property type="entry name" value="P-loop containing nucleoside triphosphate hydrolases"/>
    <property type="match status" value="1"/>
</dbReference>
<dbReference type="PRINTS" id="PR00449">
    <property type="entry name" value="RASTRNSFRMNG"/>
</dbReference>
<evidence type="ECO:0000256" key="2">
    <source>
        <dbReference type="ARBA" id="ARBA00010142"/>
    </source>
</evidence>
<dbReference type="GO" id="GO:0016020">
    <property type="term" value="C:membrane"/>
    <property type="evidence" value="ECO:0007669"/>
    <property type="project" value="UniProtKB-SubCell"/>
</dbReference>
<dbReference type="GO" id="GO:0003924">
    <property type="term" value="F:GTPase activity"/>
    <property type="evidence" value="ECO:0007669"/>
    <property type="project" value="InterPro"/>
</dbReference>
<comment type="subcellular location">
    <subcellularLocation>
        <location evidence="1">Membrane</location>
        <topology evidence="1">Peripheral membrane protein</topology>
    </subcellularLocation>
</comment>
<accession>A0A1D6GYV0</accession>
<dbReference type="InterPro" id="IPR003578">
    <property type="entry name" value="Small_GTPase_Rho"/>
</dbReference>
<dbReference type="FunFam" id="3.40.50.300:FF:001179">
    <property type="entry name" value="Rho family GTPase"/>
    <property type="match status" value="1"/>
</dbReference>
<dbReference type="Pfam" id="PF00071">
    <property type="entry name" value="Ras"/>
    <property type="match status" value="1"/>
</dbReference>
<evidence type="ECO:0000256" key="3">
    <source>
        <dbReference type="ARBA" id="ARBA00022741"/>
    </source>
</evidence>
<evidence type="ECO:0000256" key="1">
    <source>
        <dbReference type="ARBA" id="ARBA00004170"/>
    </source>
</evidence>
<dbReference type="PROSITE" id="PS51421">
    <property type="entry name" value="RAS"/>
    <property type="match status" value="1"/>
</dbReference>
<dbReference type="AlphaFoldDB" id="A0A1D6GYV0"/>
<dbReference type="InterPro" id="IPR027417">
    <property type="entry name" value="P-loop_NTPase"/>
</dbReference>